<dbReference type="AlphaFoldDB" id="A0A7X3LV22"/>
<dbReference type="Proteomes" id="UP000433101">
    <property type="component" value="Unassembled WGS sequence"/>
</dbReference>
<protein>
    <submittedName>
        <fullName evidence="3">Uncharacterized protein</fullName>
    </submittedName>
</protein>
<feature type="signal peptide" evidence="2">
    <location>
        <begin position="1"/>
        <end position="31"/>
    </location>
</feature>
<comment type="caution">
    <text evidence="3">The sequence shown here is derived from an EMBL/GenBank/DDBJ whole genome shotgun (WGS) entry which is preliminary data.</text>
</comment>
<evidence type="ECO:0000313" key="4">
    <source>
        <dbReference type="Proteomes" id="UP000433101"/>
    </source>
</evidence>
<reference evidence="3 4" key="1">
    <citation type="submission" date="2019-12" db="EMBL/GenBank/DDBJ databases">
        <authorList>
            <person name="Li M."/>
        </authorList>
    </citation>
    <scope>NUCLEOTIDE SEQUENCE [LARGE SCALE GENOMIC DNA]</scope>
    <source>
        <strain evidence="3 4">GBMRC 2046</strain>
    </source>
</reference>
<gene>
    <name evidence="3" type="ORF">GR183_12170</name>
</gene>
<sequence length="169" mass="17092">MRLALKKLTMAAVLAGPLGLAIMGRHSPSFADSVPELGACDAPAAAYADRHAVAGADLSAGAIEGGIDGAVVGGLTGRRPGPDGWSPRGARRGARAGAAIGVLDALGTVDPAEWQALYDRAYEACLTGAPLPPPSRPEDCSSTTRVIEGARSRDRGGLYSAGSRLDGCR</sequence>
<proteinExistence type="predicted"/>
<dbReference type="EMBL" id="WUMV01000005">
    <property type="protein sequence ID" value="MXN65661.1"/>
    <property type="molecule type" value="Genomic_DNA"/>
</dbReference>
<feature type="region of interest" description="Disordered" evidence="1">
    <location>
        <begin position="129"/>
        <end position="169"/>
    </location>
</feature>
<organism evidence="3 4">
    <name type="scientific">Stappia sediminis</name>
    <dbReference type="NCBI Taxonomy" id="2692190"/>
    <lineage>
        <taxon>Bacteria</taxon>
        <taxon>Pseudomonadati</taxon>
        <taxon>Pseudomonadota</taxon>
        <taxon>Alphaproteobacteria</taxon>
        <taxon>Hyphomicrobiales</taxon>
        <taxon>Stappiaceae</taxon>
        <taxon>Stappia</taxon>
    </lineage>
</organism>
<name>A0A7X3LV22_9HYPH</name>
<dbReference type="RefSeq" id="WP_160775921.1">
    <property type="nucleotide sequence ID" value="NZ_WUMV01000005.1"/>
</dbReference>
<feature type="chain" id="PRO_5030882145" evidence="2">
    <location>
        <begin position="32"/>
        <end position="169"/>
    </location>
</feature>
<keyword evidence="4" id="KW-1185">Reference proteome</keyword>
<evidence type="ECO:0000313" key="3">
    <source>
        <dbReference type="EMBL" id="MXN65661.1"/>
    </source>
</evidence>
<evidence type="ECO:0000256" key="2">
    <source>
        <dbReference type="SAM" id="SignalP"/>
    </source>
</evidence>
<evidence type="ECO:0000256" key="1">
    <source>
        <dbReference type="SAM" id="MobiDB-lite"/>
    </source>
</evidence>
<accession>A0A7X3LV22</accession>
<keyword evidence="2" id="KW-0732">Signal</keyword>